<keyword evidence="1" id="KW-1133">Transmembrane helix</keyword>
<evidence type="ECO:0000313" key="2">
    <source>
        <dbReference type="EMBL" id="MFC7069096.1"/>
    </source>
</evidence>
<protein>
    <submittedName>
        <fullName evidence="2">DUF4112 domain-containing protein</fullName>
    </submittedName>
</protein>
<evidence type="ECO:0000256" key="1">
    <source>
        <dbReference type="SAM" id="Phobius"/>
    </source>
</evidence>
<feature type="transmembrane region" description="Helical" evidence="1">
    <location>
        <begin position="88"/>
        <end position="108"/>
    </location>
</feature>
<dbReference type="AlphaFoldDB" id="A0ABD5W6X5"/>
<keyword evidence="1" id="KW-0472">Membrane</keyword>
<keyword evidence="3" id="KW-1185">Reference proteome</keyword>
<feature type="transmembrane region" description="Helical" evidence="1">
    <location>
        <begin position="54"/>
        <end position="76"/>
    </location>
</feature>
<accession>A0ABD5W6X5</accession>
<organism evidence="2 3">
    <name type="scientific">Halobaculum lipolyticum</name>
    <dbReference type="NCBI Taxonomy" id="3032001"/>
    <lineage>
        <taxon>Archaea</taxon>
        <taxon>Methanobacteriati</taxon>
        <taxon>Methanobacteriota</taxon>
        <taxon>Stenosarchaea group</taxon>
        <taxon>Halobacteria</taxon>
        <taxon>Halobacteriales</taxon>
        <taxon>Haloferacaceae</taxon>
        <taxon>Halobaculum</taxon>
    </lineage>
</organism>
<evidence type="ECO:0000313" key="3">
    <source>
        <dbReference type="Proteomes" id="UP001596461"/>
    </source>
</evidence>
<dbReference type="RefSeq" id="WP_284030805.1">
    <property type="nucleotide sequence ID" value="NZ_CP126154.1"/>
</dbReference>
<keyword evidence="1" id="KW-0812">Transmembrane</keyword>
<name>A0ABD5W6X5_9EURY</name>
<dbReference type="Proteomes" id="UP001596461">
    <property type="component" value="Unassembled WGS sequence"/>
</dbReference>
<reference evidence="2 3" key="1">
    <citation type="journal article" date="2019" name="Int. J. Syst. Evol. Microbiol.">
        <title>The Global Catalogue of Microorganisms (GCM) 10K type strain sequencing project: providing services to taxonomists for standard genome sequencing and annotation.</title>
        <authorList>
            <consortium name="The Broad Institute Genomics Platform"/>
            <consortium name="The Broad Institute Genome Sequencing Center for Infectious Disease"/>
            <person name="Wu L."/>
            <person name="Ma J."/>
        </authorList>
    </citation>
    <scope>NUCLEOTIDE SEQUENCE [LARGE SCALE GENOMIC DNA]</scope>
    <source>
        <strain evidence="2 3">DT31</strain>
    </source>
</reference>
<dbReference type="Pfam" id="PF13430">
    <property type="entry name" value="DUF4112"/>
    <property type="match status" value="1"/>
</dbReference>
<dbReference type="PANTHER" id="PTHR35519">
    <property type="entry name" value="MEMBRANE PROTEINS"/>
    <property type="match status" value="1"/>
</dbReference>
<dbReference type="InterPro" id="IPR025187">
    <property type="entry name" value="DUF4112"/>
</dbReference>
<sequence length="133" mass="14303">MPSSEGVALASRDAADVVGDAAAAKHLVRARRVAHLLDEAIRIPVIRYRIGVDALAGLVPVVGDLLASLLSLVIVWEAFRLGARKRTLARMLLFVAADFLVGSIPFVGDVLDATLKLNLRNVRALERDLVGRD</sequence>
<dbReference type="PANTHER" id="PTHR35519:SF2">
    <property type="entry name" value="PH DOMAIN PROTEIN"/>
    <property type="match status" value="1"/>
</dbReference>
<proteinExistence type="predicted"/>
<comment type="caution">
    <text evidence="2">The sequence shown here is derived from an EMBL/GenBank/DDBJ whole genome shotgun (WGS) entry which is preliminary data.</text>
</comment>
<dbReference type="EMBL" id="JBHTAH010000003">
    <property type="protein sequence ID" value="MFC7069096.1"/>
    <property type="molecule type" value="Genomic_DNA"/>
</dbReference>
<dbReference type="GeneID" id="81125656"/>
<gene>
    <name evidence="2" type="ORF">ACFQL9_05515</name>
</gene>